<reference evidence="1 2" key="2">
    <citation type="submission" date="2023-12" db="EMBL/GenBank/DDBJ databases">
        <title>Description of an unclassified Opitutus bacterium of Verrucomicrobiota.</title>
        <authorList>
            <person name="Zhang D.-F."/>
        </authorList>
    </citation>
    <scope>NUCLEOTIDE SEQUENCE [LARGE SCALE GENOMIC DNA]</scope>
    <source>
        <strain evidence="1 2">WL0086</strain>
    </source>
</reference>
<dbReference type="Proteomes" id="UP000738431">
    <property type="component" value="Chromosome"/>
</dbReference>
<gene>
    <name evidence="1" type="ORF">K1X11_016030</name>
</gene>
<reference evidence="1 2" key="1">
    <citation type="submission" date="2021-08" db="EMBL/GenBank/DDBJ databases">
        <authorList>
            <person name="Zhang D."/>
            <person name="Zhang A."/>
            <person name="Wang L."/>
        </authorList>
    </citation>
    <scope>NUCLEOTIDE SEQUENCE [LARGE SCALE GENOMIC DNA]</scope>
    <source>
        <strain evidence="1 2">WL0086</strain>
    </source>
</reference>
<accession>A0ABZ1C7Q4</accession>
<sequence>MKHVPLMVVLVLSVAAHAVLWWTRGASPAEVASQLEVARIAATVAAVQKAEAAQEAMVEETQAALWSDVGTGDLEGLVARWRDAGVPRHLLRAMVAAEVRRRKQGEVEALLAEVKPYRYWDSGDALYLATLGRDYQRLREEMDAEVATLLGGEVERDPYREVAERRQYGELPAELSARVSAVVSDYGDLRANLYMTSMGVITPEDEERLAFLEAEERRDLEELLTPEQLFEYRLRNDQAAQMLRTRLGVMGVTEAEFRAIYQASEELNRTLPEVGQTDFSFPALQARRERTTALVAALGETLPPERQALLEQALDPSLMMLNNLVARYGLEPQVARRATELQTERIQEVTQLRNNSEMDPAEREAAVATLREKTFAEYRELLGEDGLAAYRRFGGQWMDSMFNAPTAPGGGG</sequence>
<name>A0ABZ1C7Q4_9BACT</name>
<dbReference type="RefSeq" id="WP_221031253.1">
    <property type="nucleotide sequence ID" value="NZ_CP139781.1"/>
</dbReference>
<protein>
    <recommendedName>
        <fullName evidence="3">Lipase helper protein</fullName>
    </recommendedName>
</protein>
<evidence type="ECO:0000313" key="2">
    <source>
        <dbReference type="Proteomes" id="UP000738431"/>
    </source>
</evidence>
<dbReference type="EMBL" id="CP139781">
    <property type="protein sequence ID" value="WRQ86325.1"/>
    <property type="molecule type" value="Genomic_DNA"/>
</dbReference>
<keyword evidence="2" id="KW-1185">Reference proteome</keyword>
<evidence type="ECO:0000313" key="1">
    <source>
        <dbReference type="EMBL" id="WRQ86325.1"/>
    </source>
</evidence>
<evidence type="ECO:0008006" key="3">
    <source>
        <dbReference type="Google" id="ProtNLM"/>
    </source>
</evidence>
<proteinExistence type="predicted"/>
<organism evidence="1 2">
    <name type="scientific">Actomonas aquatica</name>
    <dbReference type="NCBI Taxonomy" id="2866162"/>
    <lineage>
        <taxon>Bacteria</taxon>
        <taxon>Pseudomonadati</taxon>
        <taxon>Verrucomicrobiota</taxon>
        <taxon>Opitutia</taxon>
        <taxon>Opitutales</taxon>
        <taxon>Opitutaceae</taxon>
        <taxon>Actomonas</taxon>
    </lineage>
</organism>